<evidence type="ECO:0000259" key="15">
    <source>
        <dbReference type="Pfam" id="PF01238"/>
    </source>
</evidence>
<dbReference type="GO" id="GO:0005829">
    <property type="term" value="C:cytosol"/>
    <property type="evidence" value="ECO:0007669"/>
    <property type="project" value="TreeGrafter"/>
</dbReference>
<dbReference type="Pfam" id="PF20512">
    <property type="entry name" value="PMI_typeI_hel"/>
    <property type="match status" value="1"/>
</dbReference>
<protein>
    <recommendedName>
        <fullName evidence="6 12">Mannose-6-phosphate isomerase</fullName>
        <ecNumber evidence="5 12">5.3.1.8</ecNumber>
    </recommendedName>
</protein>
<evidence type="ECO:0000256" key="13">
    <source>
        <dbReference type="RuleBase" id="RU004189"/>
    </source>
</evidence>
<dbReference type="InterPro" id="IPR018050">
    <property type="entry name" value="Pmannose_isomerase-type1_CS"/>
</dbReference>
<evidence type="ECO:0000256" key="7">
    <source>
        <dbReference type="ARBA" id="ARBA00022723"/>
    </source>
</evidence>
<evidence type="ECO:0000256" key="4">
    <source>
        <dbReference type="ARBA" id="ARBA00010772"/>
    </source>
</evidence>
<comment type="cofactor">
    <cofactor evidence="11 12">
        <name>Zn(2+)</name>
        <dbReference type="ChEBI" id="CHEBI:29105"/>
    </cofactor>
    <text evidence="11 12">Binds 1 zinc ion per subunit.</text>
</comment>
<accession>A0A4S8MIM9</accession>
<organism evidence="18 19">
    <name type="scientific">Dendrothele bispora (strain CBS 962.96)</name>
    <dbReference type="NCBI Taxonomy" id="1314807"/>
    <lineage>
        <taxon>Eukaryota</taxon>
        <taxon>Fungi</taxon>
        <taxon>Dikarya</taxon>
        <taxon>Basidiomycota</taxon>
        <taxon>Agaricomycotina</taxon>
        <taxon>Agaricomycetes</taxon>
        <taxon>Agaricomycetidae</taxon>
        <taxon>Agaricales</taxon>
        <taxon>Agaricales incertae sedis</taxon>
        <taxon>Dendrothele</taxon>
    </lineage>
</organism>
<dbReference type="Pfam" id="PF01238">
    <property type="entry name" value="PMI_typeI_C"/>
    <property type="match status" value="1"/>
</dbReference>
<dbReference type="Pfam" id="PF20511">
    <property type="entry name" value="PMI_typeI_cat"/>
    <property type="match status" value="1"/>
</dbReference>
<feature type="binding site" evidence="11">
    <location>
        <position position="113"/>
    </location>
    <ligand>
        <name>Zn(2+)</name>
        <dbReference type="ChEBI" id="CHEBI:29105"/>
    </ligand>
</feature>
<dbReference type="InterPro" id="IPR046458">
    <property type="entry name" value="PMI_typeI_hel"/>
</dbReference>
<feature type="binding site" evidence="11">
    <location>
        <position position="278"/>
    </location>
    <ligand>
        <name>Zn(2+)</name>
        <dbReference type="ChEBI" id="CHEBI:29105"/>
    </ligand>
</feature>
<name>A0A4S8MIM9_DENBC</name>
<dbReference type="PRINTS" id="PR00714">
    <property type="entry name" value="MAN6PISMRASE"/>
</dbReference>
<evidence type="ECO:0000256" key="3">
    <source>
        <dbReference type="ARBA" id="ARBA00004666"/>
    </source>
</evidence>
<dbReference type="PROSITE" id="PS00965">
    <property type="entry name" value="PMI_I_1"/>
    <property type="match status" value="1"/>
</dbReference>
<dbReference type="NCBIfam" id="TIGR00218">
    <property type="entry name" value="manA"/>
    <property type="match status" value="1"/>
</dbReference>
<evidence type="ECO:0000256" key="8">
    <source>
        <dbReference type="ARBA" id="ARBA00022833"/>
    </source>
</evidence>
<dbReference type="PANTHER" id="PTHR10309:SF0">
    <property type="entry name" value="MANNOSE-6-PHOSPHATE ISOMERASE"/>
    <property type="match status" value="1"/>
</dbReference>
<dbReference type="Gene3D" id="2.60.120.10">
    <property type="entry name" value="Jelly Rolls"/>
    <property type="match status" value="2"/>
</dbReference>
<dbReference type="PROSITE" id="PS00966">
    <property type="entry name" value="PMI_I_2"/>
    <property type="match status" value="1"/>
</dbReference>
<dbReference type="InterPro" id="IPR046457">
    <property type="entry name" value="PMI_typeI_cat"/>
</dbReference>
<dbReference type="SUPFAM" id="SSF51182">
    <property type="entry name" value="RmlC-like cupins"/>
    <property type="match status" value="1"/>
</dbReference>
<dbReference type="CDD" id="cd07011">
    <property type="entry name" value="cupin_PMI_type_I_N"/>
    <property type="match status" value="1"/>
</dbReference>
<keyword evidence="9 12" id="KW-0413">Isomerase</keyword>
<evidence type="ECO:0000259" key="17">
    <source>
        <dbReference type="Pfam" id="PF20512"/>
    </source>
</evidence>
<sequence length="427" mass="46039">MSSVFKIVPTTQQYDWGKVGSRSKVAQLAAASSISSFVVDENKPYAELWMGTHPTSPSCLPLPSNPTLSSHLKANPSLIGAPVAERFRDAKEGNLPFLFKVLSIEKALSIQTHPDKKTAEKLHAELPKIYKDDNHKPELALALTPFRALCGFQPLPTIARNLTSTPELAALIPPAITEAFISISSTDSPTSPEAKAALKDVFAALMTAEEKEFKKQLELLVQRYQNSTSGHPEGSLEELVLQLNSQFPGDIGIFCAFMLNHVALQPGEAIFLGAGEPHAYVSGDIIECMANSDNVIRAGLTPKLRDIPNLISGLTYVSAEPTRHYVKPSPFPASSNSGNSELYDPPIPEFSVVQVKLSTEKKVDETHPPVDGPSIAVVTEGKGSVAWNESGEQSLEVQQGDVFFVGAGTEVKLNGDGLTLYRALVEV</sequence>
<feature type="domain" description="Phosphomannose isomerase type I helical insertion" evidence="17">
    <location>
        <begin position="183"/>
        <end position="259"/>
    </location>
</feature>
<evidence type="ECO:0000259" key="16">
    <source>
        <dbReference type="Pfam" id="PF20511"/>
    </source>
</evidence>
<evidence type="ECO:0000256" key="2">
    <source>
        <dbReference type="ARBA" id="ARBA00002564"/>
    </source>
</evidence>
<evidence type="ECO:0000256" key="14">
    <source>
        <dbReference type="RuleBase" id="RU004248"/>
    </source>
</evidence>
<dbReference type="InterPro" id="IPR046456">
    <property type="entry name" value="PMI_typeI_C"/>
</dbReference>
<feature type="domain" description="Phosphomannose isomerase type I catalytic" evidence="16">
    <location>
        <begin position="4"/>
        <end position="155"/>
    </location>
</feature>
<dbReference type="GO" id="GO:0008270">
    <property type="term" value="F:zinc ion binding"/>
    <property type="evidence" value="ECO:0007669"/>
    <property type="project" value="InterPro"/>
</dbReference>
<evidence type="ECO:0000256" key="11">
    <source>
        <dbReference type="PIRSR" id="PIRSR001480-2"/>
    </source>
</evidence>
<comment type="pathway">
    <text evidence="3 14">Nucleotide-sugar biosynthesis; GDP-alpha-D-mannose biosynthesis; alpha-D-mannose 1-phosphate from D-fructose 6-phosphate: step 1/2.</text>
</comment>
<evidence type="ECO:0000313" key="19">
    <source>
        <dbReference type="Proteomes" id="UP000297245"/>
    </source>
</evidence>
<dbReference type="UniPathway" id="UPA00126">
    <property type="reaction ID" value="UER00423"/>
</dbReference>
<reference evidence="18 19" key="1">
    <citation type="journal article" date="2019" name="Nat. Ecol. Evol.">
        <title>Megaphylogeny resolves global patterns of mushroom evolution.</title>
        <authorList>
            <person name="Varga T."/>
            <person name="Krizsan K."/>
            <person name="Foldi C."/>
            <person name="Dima B."/>
            <person name="Sanchez-Garcia M."/>
            <person name="Sanchez-Ramirez S."/>
            <person name="Szollosi G.J."/>
            <person name="Szarkandi J.G."/>
            <person name="Papp V."/>
            <person name="Albert L."/>
            <person name="Andreopoulos W."/>
            <person name="Angelini C."/>
            <person name="Antonin V."/>
            <person name="Barry K.W."/>
            <person name="Bougher N.L."/>
            <person name="Buchanan P."/>
            <person name="Buyck B."/>
            <person name="Bense V."/>
            <person name="Catcheside P."/>
            <person name="Chovatia M."/>
            <person name="Cooper J."/>
            <person name="Damon W."/>
            <person name="Desjardin D."/>
            <person name="Finy P."/>
            <person name="Geml J."/>
            <person name="Haridas S."/>
            <person name="Hughes K."/>
            <person name="Justo A."/>
            <person name="Karasinski D."/>
            <person name="Kautmanova I."/>
            <person name="Kiss B."/>
            <person name="Kocsube S."/>
            <person name="Kotiranta H."/>
            <person name="LaButti K.M."/>
            <person name="Lechner B.E."/>
            <person name="Liimatainen K."/>
            <person name="Lipzen A."/>
            <person name="Lukacs Z."/>
            <person name="Mihaltcheva S."/>
            <person name="Morgado L.N."/>
            <person name="Niskanen T."/>
            <person name="Noordeloos M.E."/>
            <person name="Ohm R.A."/>
            <person name="Ortiz-Santana B."/>
            <person name="Ovrebo C."/>
            <person name="Racz N."/>
            <person name="Riley R."/>
            <person name="Savchenko A."/>
            <person name="Shiryaev A."/>
            <person name="Soop K."/>
            <person name="Spirin V."/>
            <person name="Szebenyi C."/>
            <person name="Tomsovsky M."/>
            <person name="Tulloss R.E."/>
            <person name="Uehling J."/>
            <person name="Grigoriev I.V."/>
            <person name="Vagvolgyi C."/>
            <person name="Papp T."/>
            <person name="Martin F.M."/>
            <person name="Miettinen O."/>
            <person name="Hibbett D.S."/>
            <person name="Nagy L.G."/>
        </authorList>
    </citation>
    <scope>NUCLEOTIDE SEQUENCE [LARGE SCALE GENOMIC DNA]</scope>
    <source>
        <strain evidence="18 19">CBS 962.96</strain>
    </source>
</reference>
<dbReference type="OrthoDB" id="6605218at2759"/>
<dbReference type="AlphaFoldDB" id="A0A4S8MIM9"/>
<feature type="active site" evidence="10">
    <location>
        <position position="297"/>
    </location>
</feature>
<gene>
    <name evidence="18" type="ORF">K435DRAFT_775736</name>
</gene>
<dbReference type="PIRSF" id="PIRSF001480">
    <property type="entry name" value="Mannose-6-phosphate_isomerase"/>
    <property type="match status" value="1"/>
</dbReference>
<keyword evidence="8 11" id="KW-0862">Zinc</keyword>
<feature type="binding site" evidence="11">
    <location>
        <position position="138"/>
    </location>
    <ligand>
        <name>Zn(2+)</name>
        <dbReference type="ChEBI" id="CHEBI:29105"/>
    </ligand>
</feature>
<evidence type="ECO:0000256" key="10">
    <source>
        <dbReference type="PIRSR" id="PIRSR001480-1"/>
    </source>
</evidence>
<dbReference type="Gene3D" id="1.10.441.10">
    <property type="entry name" value="Phosphomannose Isomerase, domain 2"/>
    <property type="match status" value="1"/>
</dbReference>
<evidence type="ECO:0000256" key="12">
    <source>
        <dbReference type="RuleBase" id="RU000611"/>
    </source>
</evidence>
<evidence type="ECO:0000256" key="9">
    <source>
        <dbReference type="ARBA" id="ARBA00023235"/>
    </source>
</evidence>
<dbReference type="EC" id="5.3.1.8" evidence="5 12"/>
<dbReference type="EMBL" id="ML179079">
    <property type="protein sequence ID" value="THV02249.1"/>
    <property type="molecule type" value="Genomic_DNA"/>
</dbReference>
<dbReference type="InterPro" id="IPR016305">
    <property type="entry name" value="Mannose-6-P_Isomerase"/>
</dbReference>
<feature type="binding site" evidence="11">
    <location>
        <position position="111"/>
    </location>
    <ligand>
        <name>Zn(2+)</name>
        <dbReference type="ChEBI" id="CHEBI:29105"/>
    </ligand>
</feature>
<keyword evidence="19" id="KW-1185">Reference proteome</keyword>
<evidence type="ECO:0000256" key="6">
    <source>
        <dbReference type="ARBA" id="ARBA00018236"/>
    </source>
</evidence>
<evidence type="ECO:0000256" key="1">
    <source>
        <dbReference type="ARBA" id="ARBA00000757"/>
    </source>
</evidence>
<feature type="domain" description="Phosphomannose isomerase type I C-terminal" evidence="15">
    <location>
        <begin position="340"/>
        <end position="385"/>
    </location>
</feature>
<dbReference type="FunFam" id="1.10.441.10:FF:000001">
    <property type="entry name" value="Mannose-6-phosphate isomerase"/>
    <property type="match status" value="1"/>
</dbReference>
<proteinExistence type="inferred from homology"/>
<dbReference type="PANTHER" id="PTHR10309">
    <property type="entry name" value="MANNOSE-6-PHOSPHATE ISOMERASE"/>
    <property type="match status" value="1"/>
</dbReference>
<comment type="similarity">
    <text evidence="4 13">Belongs to the mannose-6-phosphate isomerase type 1 family.</text>
</comment>
<dbReference type="InterPro" id="IPR001250">
    <property type="entry name" value="Man6P_Isoase-1"/>
</dbReference>
<dbReference type="FunFam" id="2.60.120.10:FF:000044">
    <property type="entry name" value="Mannose-6-phosphate isomerase"/>
    <property type="match status" value="1"/>
</dbReference>
<evidence type="ECO:0000313" key="18">
    <source>
        <dbReference type="EMBL" id="THV02249.1"/>
    </source>
</evidence>
<dbReference type="GO" id="GO:0004476">
    <property type="term" value="F:mannose-6-phosphate isomerase activity"/>
    <property type="evidence" value="ECO:0007669"/>
    <property type="project" value="UniProtKB-EC"/>
</dbReference>
<dbReference type="InterPro" id="IPR014710">
    <property type="entry name" value="RmlC-like_jellyroll"/>
</dbReference>
<evidence type="ECO:0000256" key="5">
    <source>
        <dbReference type="ARBA" id="ARBA00011956"/>
    </source>
</evidence>
<dbReference type="Proteomes" id="UP000297245">
    <property type="component" value="Unassembled WGS sequence"/>
</dbReference>
<comment type="function">
    <text evidence="2">Involved in the synthesis of the GDP-mannose and dolichol-phosphate-mannose required for a number of critical mannosyl transfer reactions.</text>
</comment>
<keyword evidence="7 11" id="KW-0479">Metal-binding</keyword>
<dbReference type="GO" id="GO:0009298">
    <property type="term" value="P:GDP-mannose biosynthetic process"/>
    <property type="evidence" value="ECO:0007669"/>
    <property type="project" value="UniProtKB-UniPathway"/>
</dbReference>
<comment type="catalytic activity">
    <reaction evidence="1 12">
        <text>D-mannose 6-phosphate = D-fructose 6-phosphate</text>
        <dbReference type="Rhea" id="RHEA:12356"/>
        <dbReference type="ChEBI" id="CHEBI:58735"/>
        <dbReference type="ChEBI" id="CHEBI:61527"/>
        <dbReference type="EC" id="5.3.1.8"/>
    </reaction>
</comment>
<dbReference type="GO" id="GO:0005975">
    <property type="term" value="P:carbohydrate metabolic process"/>
    <property type="evidence" value="ECO:0007669"/>
    <property type="project" value="InterPro"/>
</dbReference>
<dbReference type="InterPro" id="IPR011051">
    <property type="entry name" value="RmlC_Cupin_sf"/>
</dbReference>